<dbReference type="PATRIC" id="fig|54005.3.peg.1447"/>
<protein>
    <recommendedName>
        <fullName evidence="4">DUF4298 domain-containing protein</fullName>
    </recommendedName>
</protein>
<dbReference type="EMBL" id="LRQE01000038">
    <property type="protein sequence ID" value="KXA29010.1"/>
    <property type="molecule type" value="Genomic_DNA"/>
</dbReference>
<accession>A0A133PKF3</accession>
<keyword evidence="1" id="KW-0175">Coiled coil</keyword>
<organism evidence="2">
    <name type="scientific">Peptoniphilus harei</name>
    <dbReference type="NCBI Taxonomy" id="54005"/>
    <lineage>
        <taxon>Bacteria</taxon>
        <taxon>Bacillati</taxon>
        <taxon>Bacillota</taxon>
        <taxon>Tissierellia</taxon>
        <taxon>Tissierellales</taxon>
        <taxon>Peptoniphilaceae</taxon>
        <taxon>Peptoniphilus</taxon>
    </lineage>
</organism>
<evidence type="ECO:0008006" key="4">
    <source>
        <dbReference type="Google" id="ProtNLM"/>
    </source>
</evidence>
<comment type="caution">
    <text evidence="2">The sequence shown here is derived from an EMBL/GenBank/DDBJ whole genome shotgun (WGS) entry which is preliminary data.</text>
</comment>
<evidence type="ECO:0000256" key="1">
    <source>
        <dbReference type="SAM" id="Coils"/>
    </source>
</evidence>
<dbReference type="RefSeq" id="WP_060800500.1">
    <property type="nucleotide sequence ID" value="NZ_CABJAL010000001.1"/>
</dbReference>
<gene>
    <name evidence="2" type="ORF">HMPREF3229_01482</name>
</gene>
<dbReference type="AlphaFoldDB" id="A0A133PKF3"/>
<feature type="coiled-coil region" evidence="1">
    <location>
        <begin position="7"/>
        <end position="37"/>
    </location>
</feature>
<dbReference type="Pfam" id="PF14131">
    <property type="entry name" value="DUF4298"/>
    <property type="match status" value="1"/>
</dbReference>
<dbReference type="InterPro" id="IPR025384">
    <property type="entry name" value="DUF4298"/>
</dbReference>
<reference evidence="2 3" key="1">
    <citation type="submission" date="2016-01" db="EMBL/GenBank/DDBJ databases">
        <authorList>
            <person name="Oliw E.H."/>
        </authorList>
    </citation>
    <scope>NUCLEOTIDE SEQUENCE [LARGE SCALE GENOMIC DNA]</scope>
    <source>
        <strain evidence="2 3">CMW7756A</strain>
    </source>
</reference>
<proteinExistence type="predicted"/>
<evidence type="ECO:0000313" key="3">
    <source>
        <dbReference type="Proteomes" id="UP000070174"/>
    </source>
</evidence>
<name>A0A133PKF3_9FIRM</name>
<dbReference type="Proteomes" id="UP000070174">
    <property type="component" value="Unassembled WGS sequence"/>
</dbReference>
<evidence type="ECO:0000313" key="2">
    <source>
        <dbReference type="EMBL" id="KXA29010.1"/>
    </source>
</evidence>
<sequence>MDPVKRISEMEKILNDHNDLIEELRAAIEKFADHQDEYMKLSNYYSSQEYFDDLERYDKGELPEDLACGVLSEDAVFDLFGENFNVAIEMLELATDVIKYR</sequence>